<name>A0A0E0JC37_ORYNI</name>
<reference evidence="1" key="2">
    <citation type="submission" date="2018-04" db="EMBL/GenBank/DDBJ databases">
        <title>OnivRS2 (Oryza nivara Reference Sequence Version 2).</title>
        <authorList>
            <person name="Zhang J."/>
            <person name="Kudrna D."/>
            <person name="Lee S."/>
            <person name="Talag J."/>
            <person name="Rajasekar S."/>
            <person name="Welchert J."/>
            <person name="Hsing Y.-I."/>
            <person name="Wing R.A."/>
        </authorList>
    </citation>
    <scope>NUCLEOTIDE SEQUENCE [LARGE SCALE GENOMIC DNA]</scope>
    <source>
        <strain evidence="1">SL10</strain>
    </source>
</reference>
<dbReference type="AlphaFoldDB" id="A0A0E0JC37"/>
<evidence type="ECO:0000313" key="2">
    <source>
        <dbReference type="Proteomes" id="UP000006591"/>
    </source>
</evidence>
<accession>A0A0E0JC37</accession>
<dbReference type="EnsemblPlants" id="ONIVA12G16870.1">
    <property type="protein sequence ID" value="ONIVA12G16870.1"/>
    <property type="gene ID" value="ONIVA12G16870"/>
</dbReference>
<reference evidence="1" key="1">
    <citation type="submission" date="2015-04" db="UniProtKB">
        <authorList>
            <consortium name="EnsemblPlants"/>
        </authorList>
    </citation>
    <scope>IDENTIFICATION</scope>
    <source>
        <strain evidence="1">SL10</strain>
    </source>
</reference>
<protein>
    <submittedName>
        <fullName evidence="1">Uncharacterized protein</fullName>
    </submittedName>
</protein>
<keyword evidence="2" id="KW-1185">Reference proteome</keyword>
<evidence type="ECO:0000313" key="1">
    <source>
        <dbReference type="EnsemblPlants" id="ONIVA12G16870.1"/>
    </source>
</evidence>
<organism evidence="1">
    <name type="scientific">Oryza nivara</name>
    <name type="common">Indian wild rice</name>
    <name type="synonym">Oryza sativa f. spontanea</name>
    <dbReference type="NCBI Taxonomy" id="4536"/>
    <lineage>
        <taxon>Eukaryota</taxon>
        <taxon>Viridiplantae</taxon>
        <taxon>Streptophyta</taxon>
        <taxon>Embryophyta</taxon>
        <taxon>Tracheophyta</taxon>
        <taxon>Spermatophyta</taxon>
        <taxon>Magnoliopsida</taxon>
        <taxon>Liliopsida</taxon>
        <taxon>Poales</taxon>
        <taxon>Poaceae</taxon>
        <taxon>BOP clade</taxon>
        <taxon>Oryzoideae</taxon>
        <taxon>Oryzeae</taxon>
        <taxon>Oryzinae</taxon>
        <taxon>Oryza</taxon>
    </lineage>
</organism>
<dbReference type="Proteomes" id="UP000006591">
    <property type="component" value="Chromosome 12"/>
</dbReference>
<proteinExistence type="predicted"/>
<sequence>MGSKPHGLTHEISWVIMGRPTVTHGALWADPLARFQVEQDQLRCRIAPHTPPPPHRAVELCPSAVAVYHGRARCAPSRSPLGCSISPPCSAMRTPKIAAQLPPADLPTGHRRRGWIIWADAPTFSASPTITLAAPPPTMDLNMCRCCRFSKLATRRTDGDLKAIAALGTGIASSGRLQFVQSSSTRAAEAASDTPEEKGMLLAGISDVVNN</sequence>
<dbReference type="Gramene" id="ONIVA12G16870.1">
    <property type="protein sequence ID" value="ONIVA12G16870.1"/>
    <property type="gene ID" value="ONIVA12G16870"/>
</dbReference>